<dbReference type="Proteomes" id="UP000619293">
    <property type="component" value="Unassembled WGS sequence"/>
</dbReference>
<sequence>MASPVPTELRVRAEAAARLARTSPARGSFVPYRATDRNAALADLLAHADTHRDLIEEATRYQTSHGNFATDPFGDRREPADQPKPAKRTARTRKTEK</sequence>
<dbReference type="RefSeq" id="WP_344402401.1">
    <property type="nucleotide sequence ID" value="NZ_BAAALB010000024.1"/>
</dbReference>
<feature type="region of interest" description="Disordered" evidence="1">
    <location>
        <begin position="60"/>
        <end position="97"/>
    </location>
</feature>
<comment type="caution">
    <text evidence="2">The sequence shown here is derived from an EMBL/GenBank/DDBJ whole genome shotgun (WGS) entry which is preliminary data.</text>
</comment>
<evidence type="ECO:0000256" key="1">
    <source>
        <dbReference type="SAM" id="MobiDB-lite"/>
    </source>
</evidence>
<gene>
    <name evidence="2" type="ORF">Cch02nite_39420</name>
</gene>
<dbReference type="EMBL" id="BONG01000023">
    <property type="protein sequence ID" value="GIF90498.1"/>
    <property type="molecule type" value="Genomic_DNA"/>
</dbReference>
<proteinExistence type="predicted"/>
<keyword evidence="3" id="KW-1185">Reference proteome</keyword>
<feature type="compositionally biased region" description="Basic residues" evidence="1">
    <location>
        <begin position="85"/>
        <end position="97"/>
    </location>
</feature>
<name>A0A8J3K578_9ACTN</name>
<protein>
    <submittedName>
        <fullName evidence="2">Uncharacterized protein</fullName>
    </submittedName>
</protein>
<dbReference type="AlphaFoldDB" id="A0A8J3K578"/>
<accession>A0A8J3K578</accession>
<evidence type="ECO:0000313" key="3">
    <source>
        <dbReference type="Proteomes" id="UP000619293"/>
    </source>
</evidence>
<reference evidence="2 3" key="1">
    <citation type="submission" date="2021-01" db="EMBL/GenBank/DDBJ databases">
        <title>Whole genome shotgun sequence of Catellatospora chokoriensis NBRC 107358.</title>
        <authorList>
            <person name="Komaki H."/>
            <person name="Tamura T."/>
        </authorList>
    </citation>
    <scope>NUCLEOTIDE SEQUENCE [LARGE SCALE GENOMIC DNA]</scope>
    <source>
        <strain evidence="2 3">NBRC 107358</strain>
    </source>
</reference>
<organism evidence="2 3">
    <name type="scientific">Catellatospora chokoriensis</name>
    <dbReference type="NCBI Taxonomy" id="310353"/>
    <lineage>
        <taxon>Bacteria</taxon>
        <taxon>Bacillati</taxon>
        <taxon>Actinomycetota</taxon>
        <taxon>Actinomycetes</taxon>
        <taxon>Micromonosporales</taxon>
        <taxon>Micromonosporaceae</taxon>
        <taxon>Catellatospora</taxon>
    </lineage>
</organism>
<evidence type="ECO:0000313" key="2">
    <source>
        <dbReference type="EMBL" id="GIF90498.1"/>
    </source>
</evidence>